<reference evidence="2" key="2">
    <citation type="submission" date="2020-08" db="EMBL/GenBank/DDBJ databases">
        <authorList>
            <person name="Lai Q."/>
        </authorList>
    </citation>
    <scope>NUCLEOTIDE SEQUENCE</scope>
    <source>
        <strain evidence="2">S27-2</strain>
    </source>
</reference>
<keyword evidence="1" id="KW-0812">Transmembrane</keyword>
<proteinExistence type="predicted"/>
<name>A0A8J6J1G6_9ALTE</name>
<evidence type="ECO:0000256" key="1">
    <source>
        <dbReference type="SAM" id="Phobius"/>
    </source>
</evidence>
<comment type="caution">
    <text evidence="2">The sequence shown here is derived from an EMBL/GenBank/DDBJ whole genome shotgun (WGS) entry which is preliminary data.</text>
</comment>
<organism evidence="2 3">
    <name type="scientific">Neptunicella marina</name>
    <dbReference type="NCBI Taxonomy" id="2125989"/>
    <lineage>
        <taxon>Bacteria</taxon>
        <taxon>Pseudomonadati</taxon>
        <taxon>Pseudomonadota</taxon>
        <taxon>Gammaproteobacteria</taxon>
        <taxon>Alteromonadales</taxon>
        <taxon>Alteromonadaceae</taxon>
        <taxon>Neptunicella</taxon>
    </lineage>
</organism>
<keyword evidence="1" id="KW-0472">Membrane</keyword>
<dbReference type="Proteomes" id="UP000601768">
    <property type="component" value="Unassembled WGS sequence"/>
</dbReference>
<sequence>MSNWPEAFVFGAVVLAFVLGLSSLIMSFLNQPVADAEENIKVKVEYGFFGVSGLIISLVLAYAL</sequence>
<dbReference type="EMBL" id="JACNEP010000030">
    <property type="protein sequence ID" value="MBC3767891.1"/>
    <property type="molecule type" value="Genomic_DNA"/>
</dbReference>
<gene>
    <name evidence="2" type="ORF">H8B19_18585</name>
</gene>
<feature type="transmembrane region" description="Helical" evidence="1">
    <location>
        <begin position="46"/>
        <end position="63"/>
    </location>
</feature>
<keyword evidence="1" id="KW-1133">Transmembrane helix</keyword>
<keyword evidence="3" id="KW-1185">Reference proteome</keyword>
<accession>A0A8J6J1G6</accession>
<dbReference type="RefSeq" id="WP_186508620.1">
    <property type="nucleotide sequence ID" value="NZ_JACNEP010000030.1"/>
</dbReference>
<protein>
    <submittedName>
        <fullName evidence="2">Uncharacterized protein</fullName>
    </submittedName>
</protein>
<evidence type="ECO:0000313" key="3">
    <source>
        <dbReference type="Proteomes" id="UP000601768"/>
    </source>
</evidence>
<reference evidence="2" key="1">
    <citation type="journal article" date="2018" name="Int. J. Syst. Evol. Microbiol.">
        <title>Neptunicella marina gen. nov., sp. nov., isolated from surface seawater.</title>
        <authorList>
            <person name="Liu X."/>
            <person name="Lai Q."/>
            <person name="Du Y."/>
            <person name="Zhang X."/>
            <person name="Liu Z."/>
            <person name="Sun F."/>
            <person name="Shao Z."/>
        </authorList>
    </citation>
    <scope>NUCLEOTIDE SEQUENCE</scope>
    <source>
        <strain evidence="2">S27-2</strain>
    </source>
</reference>
<evidence type="ECO:0000313" key="2">
    <source>
        <dbReference type="EMBL" id="MBC3767891.1"/>
    </source>
</evidence>
<dbReference type="AlphaFoldDB" id="A0A8J6J1G6"/>